<dbReference type="OrthoDB" id="9796100at2"/>
<accession>A0A4R3LWU9</accession>
<reference evidence="9 10" key="1">
    <citation type="submission" date="2019-03" db="EMBL/GenBank/DDBJ databases">
        <title>Genomic Encyclopedia of Type Strains, Phase IV (KMG-IV): sequencing the most valuable type-strain genomes for metagenomic binning, comparative biology and taxonomic classification.</title>
        <authorList>
            <person name="Goeker M."/>
        </authorList>
    </citation>
    <scope>NUCLEOTIDE SEQUENCE [LARGE SCALE GENOMIC DNA]</scope>
    <source>
        <strain evidence="9 10">DSM 9035</strain>
    </source>
</reference>
<dbReference type="PROSITE" id="PS50110">
    <property type="entry name" value="RESPONSE_REGULATORY"/>
    <property type="match status" value="1"/>
</dbReference>
<dbReference type="InterPro" id="IPR003661">
    <property type="entry name" value="HisK_dim/P_dom"/>
</dbReference>
<dbReference type="SMART" id="SM00388">
    <property type="entry name" value="HisKA"/>
    <property type="match status" value="1"/>
</dbReference>
<dbReference type="Gene3D" id="3.30.565.10">
    <property type="entry name" value="Histidine kinase-like ATPase, C-terminal domain"/>
    <property type="match status" value="1"/>
</dbReference>
<feature type="domain" description="PAS" evidence="7">
    <location>
        <begin position="1"/>
        <end position="51"/>
    </location>
</feature>
<dbReference type="EMBL" id="SMAI01000005">
    <property type="protein sequence ID" value="TCT05101.1"/>
    <property type="molecule type" value="Genomic_DNA"/>
</dbReference>
<dbReference type="InterPro" id="IPR003594">
    <property type="entry name" value="HATPase_dom"/>
</dbReference>
<evidence type="ECO:0000259" key="5">
    <source>
        <dbReference type="PROSITE" id="PS50109"/>
    </source>
</evidence>
<dbReference type="InterPro" id="IPR005467">
    <property type="entry name" value="His_kinase_dom"/>
</dbReference>
<dbReference type="GO" id="GO:0000155">
    <property type="term" value="F:phosphorelay sensor kinase activity"/>
    <property type="evidence" value="ECO:0007669"/>
    <property type="project" value="InterPro"/>
</dbReference>
<dbReference type="InterPro" id="IPR001789">
    <property type="entry name" value="Sig_transdc_resp-reg_receiver"/>
</dbReference>
<evidence type="ECO:0000259" key="7">
    <source>
        <dbReference type="PROSITE" id="PS50112"/>
    </source>
</evidence>
<evidence type="ECO:0000256" key="3">
    <source>
        <dbReference type="ARBA" id="ARBA00022553"/>
    </source>
</evidence>
<dbReference type="Proteomes" id="UP000294664">
    <property type="component" value="Unassembled WGS sequence"/>
</dbReference>
<dbReference type="InterPro" id="IPR036890">
    <property type="entry name" value="HATPase_C_sf"/>
</dbReference>
<dbReference type="PANTHER" id="PTHR43065:SF49">
    <property type="entry name" value="HISTIDINE KINASE"/>
    <property type="match status" value="1"/>
</dbReference>
<dbReference type="Pfam" id="PF02518">
    <property type="entry name" value="HATPase_c"/>
    <property type="match status" value="1"/>
</dbReference>
<dbReference type="PRINTS" id="PR00344">
    <property type="entry name" value="BCTRLSENSOR"/>
</dbReference>
<dbReference type="InterPro" id="IPR004358">
    <property type="entry name" value="Sig_transdc_His_kin-like_C"/>
</dbReference>
<keyword evidence="10" id="KW-1185">Reference proteome</keyword>
<dbReference type="Pfam" id="PF00072">
    <property type="entry name" value="Response_reg"/>
    <property type="match status" value="1"/>
</dbReference>
<feature type="domain" description="Histidine kinase" evidence="5">
    <location>
        <begin position="142"/>
        <end position="364"/>
    </location>
</feature>
<dbReference type="Gene3D" id="1.10.287.130">
    <property type="match status" value="1"/>
</dbReference>
<proteinExistence type="predicted"/>
<dbReference type="InterPro" id="IPR036097">
    <property type="entry name" value="HisK_dim/P_sf"/>
</dbReference>
<dbReference type="SUPFAM" id="SSF52172">
    <property type="entry name" value="CheY-like"/>
    <property type="match status" value="1"/>
</dbReference>
<gene>
    <name evidence="9" type="ORF">EDC64_105132</name>
</gene>
<evidence type="ECO:0000256" key="1">
    <source>
        <dbReference type="ARBA" id="ARBA00000085"/>
    </source>
</evidence>
<keyword evidence="3 4" id="KW-0597">Phosphoprotein</keyword>
<dbReference type="RefSeq" id="WP_132031338.1">
    <property type="nucleotide sequence ID" value="NZ_SMAI01000005.1"/>
</dbReference>
<comment type="caution">
    <text evidence="9">The sequence shown here is derived from an EMBL/GenBank/DDBJ whole genome shotgun (WGS) entry which is preliminary data.</text>
</comment>
<dbReference type="SUPFAM" id="SSF55785">
    <property type="entry name" value="PYP-like sensor domain (PAS domain)"/>
    <property type="match status" value="1"/>
</dbReference>
<dbReference type="PROSITE" id="PS50109">
    <property type="entry name" value="HIS_KIN"/>
    <property type="match status" value="1"/>
</dbReference>
<evidence type="ECO:0000256" key="4">
    <source>
        <dbReference type="PROSITE-ProRule" id="PRU00169"/>
    </source>
</evidence>
<dbReference type="SUPFAM" id="SSF47384">
    <property type="entry name" value="Homodimeric domain of signal transducing histidine kinase"/>
    <property type="match status" value="1"/>
</dbReference>
<dbReference type="InterPro" id="IPR000700">
    <property type="entry name" value="PAS-assoc_C"/>
</dbReference>
<dbReference type="InterPro" id="IPR035965">
    <property type="entry name" value="PAS-like_dom_sf"/>
</dbReference>
<evidence type="ECO:0000313" key="10">
    <source>
        <dbReference type="Proteomes" id="UP000294664"/>
    </source>
</evidence>
<evidence type="ECO:0000256" key="2">
    <source>
        <dbReference type="ARBA" id="ARBA00012438"/>
    </source>
</evidence>
<dbReference type="SUPFAM" id="SSF55874">
    <property type="entry name" value="ATPase domain of HSP90 chaperone/DNA topoisomerase II/histidine kinase"/>
    <property type="match status" value="1"/>
</dbReference>
<comment type="catalytic activity">
    <reaction evidence="1">
        <text>ATP + protein L-histidine = ADP + protein N-phospho-L-histidine.</text>
        <dbReference type="EC" id="2.7.13.3"/>
    </reaction>
</comment>
<dbReference type="Pfam" id="PF13426">
    <property type="entry name" value="PAS_9"/>
    <property type="match status" value="1"/>
</dbReference>
<evidence type="ECO:0000259" key="6">
    <source>
        <dbReference type="PROSITE" id="PS50110"/>
    </source>
</evidence>
<dbReference type="SMART" id="SM00448">
    <property type="entry name" value="REC"/>
    <property type="match status" value="1"/>
</dbReference>
<feature type="modified residue" description="4-aspartylphosphate" evidence="4">
    <location>
        <position position="436"/>
    </location>
</feature>
<feature type="domain" description="PAC" evidence="8">
    <location>
        <begin position="70"/>
        <end position="122"/>
    </location>
</feature>
<feature type="domain" description="Response regulatory" evidence="6">
    <location>
        <begin position="386"/>
        <end position="501"/>
    </location>
</feature>
<dbReference type="PROSITE" id="PS50113">
    <property type="entry name" value="PAC"/>
    <property type="match status" value="1"/>
</dbReference>
<protein>
    <recommendedName>
        <fullName evidence="2">histidine kinase</fullName>
        <ecNumber evidence="2">2.7.13.3</ecNumber>
    </recommendedName>
</protein>
<evidence type="ECO:0000259" key="8">
    <source>
        <dbReference type="PROSITE" id="PS50113"/>
    </source>
</evidence>
<dbReference type="Gene3D" id="3.30.450.20">
    <property type="entry name" value="PAS domain"/>
    <property type="match status" value="1"/>
</dbReference>
<dbReference type="Gene3D" id="3.40.50.2300">
    <property type="match status" value="1"/>
</dbReference>
<dbReference type="InterPro" id="IPR011006">
    <property type="entry name" value="CheY-like_superfamily"/>
</dbReference>
<dbReference type="InterPro" id="IPR000014">
    <property type="entry name" value="PAS"/>
</dbReference>
<dbReference type="PROSITE" id="PS50112">
    <property type="entry name" value="PAS"/>
    <property type="match status" value="1"/>
</dbReference>
<dbReference type="Pfam" id="PF00512">
    <property type="entry name" value="HisKA"/>
    <property type="match status" value="1"/>
</dbReference>
<dbReference type="AlphaFoldDB" id="A0A4R3LWU9"/>
<dbReference type="CDD" id="cd00130">
    <property type="entry name" value="PAS"/>
    <property type="match status" value="1"/>
</dbReference>
<dbReference type="EC" id="2.7.13.3" evidence="2"/>
<organism evidence="9 10">
    <name type="scientific">Aquabacter spiritensis</name>
    <dbReference type="NCBI Taxonomy" id="933073"/>
    <lineage>
        <taxon>Bacteria</taxon>
        <taxon>Pseudomonadati</taxon>
        <taxon>Pseudomonadota</taxon>
        <taxon>Alphaproteobacteria</taxon>
        <taxon>Hyphomicrobiales</taxon>
        <taxon>Xanthobacteraceae</taxon>
        <taxon>Aquabacter</taxon>
    </lineage>
</organism>
<dbReference type="NCBIfam" id="TIGR00229">
    <property type="entry name" value="sensory_box"/>
    <property type="match status" value="1"/>
</dbReference>
<sequence length="503" mass="53824">MLIQGVTDYAIFMLDANGRVSTWNAGAERIKGYSAAEIIGSPYARFYTPEDVAAGEPERALATAKRDGKYEKEGWRVRKNGERFWASTVLDAIRDEDGTFVGYAKVTRDITERRQAQIELQQAREALFQAQKMEAVGQLTAGIAHDFNNMLAGVIGSLDLLRTRIKAQRYGDAERYIETAIASAERAAALTARLLAFGRRQPLDVKPVDLNAVVASLQELLGRTMGERIGIVLALDPALPYAETDAHQLENAIVNLAINARDAMPDGGTLTLATSVTAKVTGSWRGTADGPFVTLDVSDTGHGMTPEILSKAFDPFFTTKPLGQGTGLGLSMIYGFAKQSRGHLLIASDVGSGTKVSLHLPISPCSPAAAGETPARRALPHRDGETVLVVEDDENVRMLVLDVVSDLGFHAIGAQDGPSALPLLEGPGRIDLMVSDIGLPNGMNGRALAEAARVQRPDLPILFITGYAAEAAREGFLGAGMDLMMKPFSIDALGARIRALMPG</sequence>
<dbReference type="PANTHER" id="PTHR43065">
    <property type="entry name" value="SENSOR HISTIDINE KINASE"/>
    <property type="match status" value="1"/>
</dbReference>
<dbReference type="SMART" id="SM00387">
    <property type="entry name" value="HATPase_c"/>
    <property type="match status" value="1"/>
</dbReference>
<name>A0A4R3LWU9_9HYPH</name>
<evidence type="ECO:0000313" key="9">
    <source>
        <dbReference type="EMBL" id="TCT05101.1"/>
    </source>
</evidence>